<dbReference type="Proteomes" id="UP000078550">
    <property type="component" value="Unassembled WGS sequence"/>
</dbReference>
<reference evidence="2" key="1">
    <citation type="submission" date="2016-05" db="EMBL/GenBank/DDBJ databases">
        <authorList>
            <person name="Lavstsen T."/>
            <person name="Jespersen J.S."/>
        </authorList>
    </citation>
    <scope>NUCLEOTIDE SEQUENCE [LARGE SCALE GENOMIC DNA]</scope>
</reference>
<evidence type="ECO:0000313" key="2">
    <source>
        <dbReference type="EMBL" id="SBT37076.1"/>
    </source>
</evidence>
<dbReference type="EMBL" id="FLRD01000098">
    <property type="protein sequence ID" value="SBT36613.1"/>
    <property type="molecule type" value="Genomic_DNA"/>
</dbReference>
<reference evidence="3" key="3">
    <citation type="submission" date="2016-05" db="EMBL/GenBank/DDBJ databases">
        <authorList>
            <person name="Naeem Raeece"/>
        </authorList>
    </citation>
    <scope>NUCLEOTIDE SEQUENCE [LARGE SCALE GENOMIC DNA]</scope>
</reference>
<evidence type="ECO:0000313" key="3">
    <source>
        <dbReference type="Proteomes" id="UP000078550"/>
    </source>
</evidence>
<sequence>MSFKVWHKAVVTKADGLTEASICILLLLKRRSILCASSFFNNTKGKNGKKEKVATKCVHLCAYRYTHYCSACLWACSGATAGGQKKKKGKGVM</sequence>
<evidence type="ECO:0000313" key="1">
    <source>
        <dbReference type="EMBL" id="SBT36613.1"/>
    </source>
</evidence>
<dbReference type="EMBL" id="FLRE01000127">
    <property type="protein sequence ID" value="SBT37076.1"/>
    <property type="molecule type" value="Genomic_DNA"/>
</dbReference>
<evidence type="ECO:0000313" key="4">
    <source>
        <dbReference type="Proteomes" id="UP000078555"/>
    </source>
</evidence>
<dbReference type="Proteomes" id="UP000078555">
    <property type="component" value="Unassembled WGS sequence"/>
</dbReference>
<organism evidence="2 3">
    <name type="scientific">Plasmodium ovale wallikeri</name>
    <dbReference type="NCBI Taxonomy" id="864142"/>
    <lineage>
        <taxon>Eukaryota</taxon>
        <taxon>Sar</taxon>
        <taxon>Alveolata</taxon>
        <taxon>Apicomplexa</taxon>
        <taxon>Aconoidasida</taxon>
        <taxon>Haemosporida</taxon>
        <taxon>Plasmodiidae</taxon>
        <taxon>Plasmodium</taxon>
        <taxon>Plasmodium (Plasmodium)</taxon>
    </lineage>
</organism>
<name>A0A1A8YZQ3_PLAOA</name>
<accession>A0A1A8YZQ3</accession>
<dbReference type="AlphaFoldDB" id="A0A1A8YZQ3"/>
<proteinExistence type="predicted"/>
<gene>
    <name evidence="1" type="ORF">POVWA1_033420</name>
    <name evidence="2" type="ORF">POVWA2_033040</name>
</gene>
<reference evidence="4" key="2">
    <citation type="submission" date="2016-05" db="EMBL/GenBank/DDBJ databases">
        <authorList>
            <person name="Naeem R."/>
        </authorList>
    </citation>
    <scope>NUCLEOTIDE SEQUENCE [LARGE SCALE GENOMIC DNA]</scope>
</reference>
<protein>
    <submittedName>
        <fullName evidence="2">Uncharacterized protein</fullName>
    </submittedName>
</protein>
<keyword evidence="4" id="KW-1185">Reference proteome</keyword>